<protein>
    <submittedName>
        <fullName evidence="2">Uncharacterized protein</fullName>
    </submittedName>
</protein>
<reference evidence="2 3" key="1">
    <citation type="submission" date="2018-02" db="EMBL/GenBank/DDBJ databases">
        <title>Novel Leptospira species isolated from soil and water in Japan.</title>
        <authorList>
            <person name="Nakao R."/>
            <person name="Masuzawa T."/>
        </authorList>
    </citation>
    <scope>NUCLEOTIDE SEQUENCE [LARGE SCALE GENOMIC DNA]</scope>
    <source>
        <strain evidence="2 3">YH101</strain>
    </source>
</reference>
<name>A0A2P2E399_9LEPT</name>
<dbReference type="OrthoDB" id="342811at2"/>
<feature type="coiled-coil region" evidence="1">
    <location>
        <begin position="44"/>
        <end position="78"/>
    </location>
</feature>
<dbReference type="EMBL" id="BFBB01000008">
    <property type="protein sequence ID" value="GBF51368.1"/>
    <property type="molecule type" value="Genomic_DNA"/>
</dbReference>
<proteinExistence type="predicted"/>
<dbReference type="AlphaFoldDB" id="A0A2P2E399"/>
<evidence type="ECO:0000313" key="2">
    <source>
        <dbReference type="EMBL" id="GBF51368.1"/>
    </source>
</evidence>
<comment type="caution">
    <text evidence="2">The sequence shown here is derived from an EMBL/GenBank/DDBJ whole genome shotgun (WGS) entry which is preliminary data.</text>
</comment>
<keyword evidence="1" id="KW-0175">Coiled coil</keyword>
<evidence type="ECO:0000313" key="3">
    <source>
        <dbReference type="Proteomes" id="UP000245133"/>
    </source>
</evidence>
<dbReference type="Proteomes" id="UP000245133">
    <property type="component" value="Unassembled WGS sequence"/>
</dbReference>
<dbReference type="RefSeq" id="WP_108977714.1">
    <property type="nucleotide sequence ID" value="NZ_BFBB01000008.1"/>
</dbReference>
<keyword evidence="3" id="KW-1185">Reference proteome</keyword>
<sequence length="82" mass="9785">MTEEFDKLAEFSKQLKSGELYESLVHKLEEFHREKKGQKRNKDIDLIQMQIEKKEEQIQKLLGDLIRLQNQLSDALDKELRA</sequence>
<accession>A0A2P2E399</accession>
<evidence type="ECO:0000256" key="1">
    <source>
        <dbReference type="SAM" id="Coils"/>
    </source>
</evidence>
<gene>
    <name evidence="2" type="ORF">LPTSP4_29040</name>
</gene>
<organism evidence="2 3">
    <name type="scientific">Leptospira ryugenii</name>
    <dbReference type="NCBI Taxonomy" id="1917863"/>
    <lineage>
        <taxon>Bacteria</taxon>
        <taxon>Pseudomonadati</taxon>
        <taxon>Spirochaetota</taxon>
        <taxon>Spirochaetia</taxon>
        <taxon>Leptospirales</taxon>
        <taxon>Leptospiraceae</taxon>
        <taxon>Leptospira</taxon>
    </lineage>
</organism>